<dbReference type="RefSeq" id="WP_004871970.1">
    <property type="nucleotide sequence ID" value="NZ_CP005986.1"/>
</dbReference>
<sequence length="433" mass="44567">MRVSTPEFYQSSLSGLLNQQSTLNNLSQQLSTGNVLIDPSSNPVAYAQTLNLSARIANLNQYQQSNNYAQQNLQLSSSTLQSVSTLINQVQQLAVQMNNGTVNGNDLQNAVTAMQGNLQQLVQLANTQDANGSYIFGGSESNRPPFQLQSNGSVQYLGDSAQKTLQIGPGLSVPSSQAGNAIFMNVPAGNGTFTVVPSGSNYSASSGASSGNVGTTTLGPGAVVDAKAANDFFVAQGGQLVVTISNGTSGLTYSVSSGVGSGMASSGIVASGTYTPGMSISVPSAGGASPMLSVSAAGEPAPGQSATFTLQPAGTQSIFQTFQNLIQALQAGSGSPGANTQRAQGISNALANLSQFQTTLLSTQATIGSELQQAQNVSNLNTNLLQQFQTTQGNLQDVSYPQVITQFQQSSTALQAAQKAFVQVQGLSLFQYI</sequence>
<keyword evidence="6" id="KW-0282">Flagellum</keyword>
<dbReference type="InterPro" id="IPR001492">
    <property type="entry name" value="Flagellin"/>
</dbReference>
<dbReference type="eggNOG" id="COG1344">
    <property type="taxonomic scope" value="Bacteria"/>
</dbReference>
<comment type="subcellular location">
    <subcellularLocation>
        <location evidence="1">Bacterial flagellum</location>
    </subcellularLocation>
    <subcellularLocation>
        <location evidence="2">Secreted</location>
    </subcellularLocation>
</comment>
<reference evidence="6 7" key="1">
    <citation type="journal article" date="2009" name="J. Bacteriol.">
        <title>Draft genome sequence of the extremely acidophilic bacterium Acidithiobacillus caldus ATCC 51756 reveals metabolic versatility in the genus Acidithiobacillus.</title>
        <authorList>
            <person name="Valdes J."/>
            <person name="Quatrini R."/>
            <person name="Hallberg K."/>
            <person name="Dopson M."/>
            <person name="Valenzuela P.D."/>
            <person name="Holmes D.S."/>
        </authorList>
    </citation>
    <scope>NUCLEOTIDE SEQUENCE [LARGE SCALE GENOMIC DNA]</scope>
    <source>
        <strain evidence="7">ATCC 51756 / DSM 8584 / KU</strain>
    </source>
</reference>
<evidence type="ECO:0000256" key="1">
    <source>
        <dbReference type="ARBA" id="ARBA00004365"/>
    </source>
</evidence>
<dbReference type="PANTHER" id="PTHR42792:SF1">
    <property type="entry name" value="FLAGELLAR HOOK-ASSOCIATED PROTEIN 3"/>
    <property type="match status" value="1"/>
</dbReference>
<dbReference type="GO" id="GO:0009424">
    <property type="term" value="C:bacterial-type flagellum hook"/>
    <property type="evidence" value="ECO:0007669"/>
    <property type="project" value="InterPro"/>
</dbReference>
<protein>
    <submittedName>
        <fullName evidence="6">Flagellar hook-associated protein FlgL</fullName>
    </submittedName>
</protein>
<evidence type="ECO:0000313" key="6">
    <source>
        <dbReference type="EMBL" id="AIA55110.1"/>
    </source>
</evidence>
<dbReference type="InterPro" id="IPR001029">
    <property type="entry name" value="Flagellin_N"/>
</dbReference>
<dbReference type="GO" id="GO:0071973">
    <property type="term" value="P:bacterial-type flagellum-dependent cell motility"/>
    <property type="evidence" value="ECO:0007669"/>
    <property type="project" value="InterPro"/>
</dbReference>
<dbReference type="GO" id="GO:0005576">
    <property type="term" value="C:extracellular region"/>
    <property type="evidence" value="ECO:0007669"/>
    <property type="project" value="UniProtKB-SubCell"/>
</dbReference>
<evidence type="ECO:0000256" key="3">
    <source>
        <dbReference type="ARBA" id="ARBA00005709"/>
    </source>
</evidence>
<dbReference type="Gene3D" id="1.20.1330.10">
    <property type="entry name" value="f41 fragment of flagellin, N-terminal domain"/>
    <property type="match status" value="2"/>
</dbReference>
<evidence type="ECO:0000256" key="4">
    <source>
        <dbReference type="ARBA" id="ARBA00023143"/>
    </source>
</evidence>
<dbReference type="GO" id="GO:0005198">
    <property type="term" value="F:structural molecule activity"/>
    <property type="evidence" value="ECO:0007669"/>
    <property type="project" value="InterPro"/>
</dbReference>
<gene>
    <name evidence="6" type="ORF">Acaty_c1242</name>
</gene>
<dbReference type="Pfam" id="PF00669">
    <property type="entry name" value="Flagellin_N"/>
    <property type="match status" value="1"/>
</dbReference>
<keyword evidence="4" id="KW-0975">Bacterial flagellum</keyword>
<dbReference type="EMBL" id="CP005986">
    <property type="protein sequence ID" value="AIA55110.1"/>
    <property type="molecule type" value="Genomic_DNA"/>
</dbReference>
<accession>A0A059ZU13</accession>
<dbReference type="AlphaFoldDB" id="A0A059ZU13"/>
<dbReference type="SUPFAM" id="SSF64518">
    <property type="entry name" value="Phase 1 flagellin"/>
    <property type="match status" value="1"/>
</dbReference>
<dbReference type="InterPro" id="IPR013384">
    <property type="entry name" value="Flagell_FlgL"/>
</dbReference>
<keyword evidence="6" id="KW-0966">Cell projection</keyword>
<dbReference type="HOGENOM" id="CLU_024437_5_0_6"/>
<dbReference type="NCBIfam" id="TIGR02550">
    <property type="entry name" value="flagell_flgL"/>
    <property type="match status" value="1"/>
</dbReference>
<keyword evidence="6" id="KW-0969">Cilium</keyword>
<feature type="domain" description="Flagellin N-terminal" evidence="5">
    <location>
        <begin position="4"/>
        <end position="139"/>
    </location>
</feature>
<evidence type="ECO:0000256" key="2">
    <source>
        <dbReference type="ARBA" id="ARBA00004613"/>
    </source>
</evidence>
<dbReference type="Proteomes" id="UP000005522">
    <property type="component" value="Chromosome"/>
</dbReference>
<dbReference type="KEGG" id="acz:Acaty_c1242"/>
<dbReference type="GeneID" id="92931450"/>
<evidence type="ECO:0000259" key="5">
    <source>
        <dbReference type="Pfam" id="PF00669"/>
    </source>
</evidence>
<dbReference type="PANTHER" id="PTHR42792">
    <property type="entry name" value="FLAGELLIN"/>
    <property type="match status" value="1"/>
</dbReference>
<evidence type="ECO:0000313" key="7">
    <source>
        <dbReference type="Proteomes" id="UP000005522"/>
    </source>
</evidence>
<proteinExistence type="inferred from homology"/>
<organism evidence="6 7">
    <name type="scientific">Acidithiobacillus caldus (strain ATCC 51756 / DSM 8584 / KU)</name>
    <dbReference type="NCBI Taxonomy" id="637389"/>
    <lineage>
        <taxon>Bacteria</taxon>
        <taxon>Pseudomonadati</taxon>
        <taxon>Pseudomonadota</taxon>
        <taxon>Acidithiobacillia</taxon>
        <taxon>Acidithiobacillales</taxon>
        <taxon>Acidithiobacillaceae</taxon>
        <taxon>Acidithiobacillus</taxon>
    </lineage>
</organism>
<name>A0A059ZU13_ACICK</name>
<comment type="similarity">
    <text evidence="3">Belongs to the bacterial flagellin family.</text>
</comment>